<keyword evidence="3" id="KW-1185">Reference proteome</keyword>
<dbReference type="PANTHER" id="PTHR10857">
    <property type="entry name" value="COPINE"/>
    <property type="match status" value="1"/>
</dbReference>
<evidence type="ECO:0000313" key="2">
    <source>
        <dbReference type="Ensembl" id="ENSLOCP00000000206.1"/>
    </source>
</evidence>
<dbReference type="Pfam" id="PF07002">
    <property type="entry name" value="Copine"/>
    <property type="match status" value="1"/>
</dbReference>
<reference evidence="3" key="1">
    <citation type="submission" date="2011-12" db="EMBL/GenBank/DDBJ databases">
        <title>The Draft Genome of Lepisosteus oculatus.</title>
        <authorList>
            <consortium name="The Broad Institute Genome Assembly &amp; Analysis Group"/>
            <consortium name="Computational R&amp;D Group"/>
            <consortium name="and Sequencing Platform"/>
            <person name="Di Palma F."/>
            <person name="Alfoldi J."/>
            <person name="Johnson J."/>
            <person name="Berlin A."/>
            <person name="Gnerre S."/>
            <person name="Jaffe D."/>
            <person name="MacCallum I."/>
            <person name="Young S."/>
            <person name="Walker B.J."/>
            <person name="Lander E.S."/>
            <person name="Lindblad-Toh K."/>
        </authorList>
    </citation>
    <scope>NUCLEOTIDE SEQUENCE [LARGE SCALE GENOMIC DNA]</scope>
</reference>
<dbReference type="GO" id="GO:0005544">
    <property type="term" value="F:calcium-dependent phospholipid binding"/>
    <property type="evidence" value="ECO:0007669"/>
    <property type="project" value="InterPro"/>
</dbReference>
<dbReference type="InParanoid" id="W5LVP9"/>
<dbReference type="GeneTree" id="ENSGT00940000160442"/>
<protein>
    <recommendedName>
        <fullName evidence="1">Copine C-terminal domain-containing protein</fullName>
    </recommendedName>
</protein>
<sequence>AVVTEPVLSGQSGLPVSSFCVQAVVTESVLSGQPGLSVSLSCTLSLSPTLLDISVSQVAIDFTASNGDPQSHSSLHYIDQSQPNEYVKALSAVAEVCQDYDSDKSFPAFGFGARIPPNYEVSHDFPLNFNPDNPECEGTAVLNSV</sequence>
<dbReference type="InterPro" id="IPR045052">
    <property type="entry name" value="Copine"/>
</dbReference>
<dbReference type="HOGENOM" id="CLU_1791281_0_0_1"/>
<proteinExistence type="predicted"/>
<reference evidence="2" key="3">
    <citation type="submission" date="2025-09" db="UniProtKB">
        <authorList>
            <consortium name="Ensembl"/>
        </authorList>
    </citation>
    <scope>IDENTIFICATION</scope>
</reference>
<organism evidence="2 3">
    <name type="scientific">Lepisosteus oculatus</name>
    <name type="common">Spotted gar</name>
    <dbReference type="NCBI Taxonomy" id="7918"/>
    <lineage>
        <taxon>Eukaryota</taxon>
        <taxon>Metazoa</taxon>
        <taxon>Chordata</taxon>
        <taxon>Craniata</taxon>
        <taxon>Vertebrata</taxon>
        <taxon>Euteleostomi</taxon>
        <taxon>Actinopterygii</taxon>
        <taxon>Neopterygii</taxon>
        <taxon>Holostei</taxon>
        <taxon>Semionotiformes</taxon>
        <taxon>Lepisosteidae</taxon>
        <taxon>Lepisosteus</taxon>
    </lineage>
</organism>
<dbReference type="Bgee" id="ENSLOCG00000000183">
    <property type="expression patterns" value="Expressed in brain and 4 other cell types or tissues"/>
</dbReference>
<dbReference type="Ensembl" id="ENSLOCT00000000206.1">
    <property type="protein sequence ID" value="ENSLOCP00000000206.1"/>
    <property type="gene ID" value="ENSLOCG00000000183.1"/>
</dbReference>
<dbReference type="InterPro" id="IPR010734">
    <property type="entry name" value="Copine_C"/>
</dbReference>
<dbReference type="Proteomes" id="UP000018468">
    <property type="component" value="Unassembled WGS sequence"/>
</dbReference>
<dbReference type="STRING" id="7918.ENSLOCP00000000206"/>
<evidence type="ECO:0000313" key="3">
    <source>
        <dbReference type="Proteomes" id="UP000018468"/>
    </source>
</evidence>
<evidence type="ECO:0000259" key="1">
    <source>
        <dbReference type="Pfam" id="PF07002"/>
    </source>
</evidence>
<feature type="domain" description="Copine C-terminal" evidence="1">
    <location>
        <begin position="74"/>
        <end position="139"/>
    </location>
</feature>
<dbReference type="eggNOG" id="KOG1327">
    <property type="taxonomic scope" value="Eukaryota"/>
</dbReference>
<dbReference type="PANTHER" id="PTHR10857:SF102">
    <property type="entry name" value="C2 DOMAIN-CONTAINING PROTEIN"/>
    <property type="match status" value="1"/>
</dbReference>
<reference evidence="2" key="2">
    <citation type="submission" date="2025-08" db="UniProtKB">
        <authorList>
            <consortium name="Ensembl"/>
        </authorList>
    </citation>
    <scope>IDENTIFICATION</scope>
</reference>
<dbReference type="AlphaFoldDB" id="W5LVP9"/>
<accession>W5LVP9</accession>
<name>W5LVP9_LEPOC</name>